<evidence type="ECO:0000313" key="2">
    <source>
        <dbReference type="Proteomes" id="UP000236751"/>
    </source>
</evidence>
<organism evidence="1 2">
    <name type="scientific">Nitrosospira multiformis (strain ATCC 25196 / NCIMB 11849 / C 71)</name>
    <dbReference type="NCBI Taxonomy" id="323848"/>
    <lineage>
        <taxon>Bacteria</taxon>
        <taxon>Pseudomonadati</taxon>
        <taxon>Pseudomonadota</taxon>
        <taxon>Betaproteobacteria</taxon>
        <taxon>Nitrosomonadales</taxon>
        <taxon>Nitrosomonadaceae</taxon>
        <taxon>Nitrosospira</taxon>
    </lineage>
</organism>
<accession>A0A1H5S771</accession>
<proteinExistence type="predicted"/>
<dbReference type="EMBL" id="FNVK01000002">
    <property type="protein sequence ID" value="SEF45768.1"/>
    <property type="molecule type" value="Genomic_DNA"/>
</dbReference>
<gene>
    <name evidence="1" type="ORF">SAMN05216403_1024</name>
</gene>
<protein>
    <submittedName>
        <fullName evidence="1">Uncharacterized protein</fullName>
    </submittedName>
</protein>
<reference evidence="1 2" key="1">
    <citation type="submission" date="2016-10" db="EMBL/GenBank/DDBJ databases">
        <authorList>
            <person name="de Groot N.N."/>
        </authorList>
    </citation>
    <scope>NUCLEOTIDE SEQUENCE [LARGE SCALE GENOMIC DNA]</scope>
    <source>
        <strain evidence="1 2">Nl13</strain>
    </source>
</reference>
<dbReference type="AlphaFoldDB" id="A0A1H5S771"/>
<sequence length="55" mass="6419">MHLRKLVLADQLSQLFVRQSKHMGRCLLELRFLVIIDVVALALTKPYKKKTRPAM</sequence>
<name>A0A1H5S771_NITMU</name>
<evidence type="ECO:0000313" key="1">
    <source>
        <dbReference type="EMBL" id="SEF45768.1"/>
    </source>
</evidence>
<dbReference type="Proteomes" id="UP000236751">
    <property type="component" value="Unassembled WGS sequence"/>
</dbReference>